<evidence type="ECO:0000256" key="1">
    <source>
        <dbReference type="SAM" id="MobiDB-lite"/>
    </source>
</evidence>
<feature type="compositionally biased region" description="Acidic residues" evidence="1">
    <location>
        <begin position="718"/>
        <end position="737"/>
    </location>
</feature>
<name>A0A9P7KG32_9AGAR</name>
<accession>A0A9P7KG32</accession>
<sequence>MERVVTPADEPYMGFDREDLAFKAHEKGDKRPEVTYPLKSKQLEEFFEHINTIIEEIPGGELAKFGSAFYTLEIKGCKAYTKEIVDADVNIDTEGALKRAVENLRSHYSALDWNYMHDRMQGELFLDIGITYTPRHGFPVVGLWKLDCAEASYGAGGYTRGSMHTINTMGRYGGLQAEMASERMERTHINFRQSYNLTWEAVRRTDNSRDMFVPKDIYTLEPSYLEHRERILKIYGKKAQKKSYGVRDEFRIGGAAVAHVAKDLDAQVSMFNVSIPLVNVNKQVRAMIASKPMIWLRSETWFELLHLRLMRLTEIHDKLYQRQETPPNYAILTGLFAFLMQSVLFTPPEVDAYVRESLNLLRFRENVERFGMFFLHDLDMTKNNCLPEILKVDDADVYRSLKISFHRRKRLRLQDIANEPRFEVDANQYPLGPTPTWKQLVNALEKEPWTIVKRWEWPDELDDLVGQDSDPISIAILLFQAFTSQIWALLHPSWKSFNAEMEVFQPRDLREAVEFWTLDQLHKRLTSYVIHACNAGLRGDILGQRMEPFGERWRLYLEPDASSATGQRWDILRESYGLIGRYQGALRTLSPSDRDELHNTLETIFSHCQCLPKTSKKGVWAIDEEQVILLANPNYYKLNAIKSGRSGRRKPTHASKSLLQNHLIQLAGYTSNMATRAVGAKKMLQRAVEIEKKKKRSAKARNRRAPPIKKKIIMVPNDTDDEQEEELGSETGDSLED</sequence>
<feature type="compositionally biased region" description="Basic residues" evidence="1">
    <location>
        <begin position="693"/>
        <end position="712"/>
    </location>
</feature>
<feature type="region of interest" description="Disordered" evidence="1">
    <location>
        <begin position="690"/>
        <end position="737"/>
    </location>
</feature>
<protein>
    <submittedName>
        <fullName evidence="2">Uncharacterized protein</fullName>
    </submittedName>
</protein>
<comment type="caution">
    <text evidence="2">The sequence shown here is derived from an EMBL/GenBank/DDBJ whole genome shotgun (WGS) entry which is preliminary data.</text>
</comment>
<keyword evidence="3" id="KW-1185">Reference proteome</keyword>
<reference evidence="2" key="2">
    <citation type="submission" date="2021-10" db="EMBL/GenBank/DDBJ databases">
        <title>Phylogenomics reveals ancestral predisposition of the termite-cultivated fungus Termitomyces towards a domesticated lifestyle.</title>
        <authorList>
            <person name="Auxier B."/>
            <person name="Grum-Grzhimaylo A."/>
            <person name="Cardenas M.E."/>
            <person name="Lodge J.D."/>
            <person name="Laessoe T."/>
            <person name="Pedersen O."/>
            <person name="Smith M.E."/>
            <person name="Kuyper T.W."/>
            <person name="Franco-Molano E.A."/>
            <person name="Baroni T.J."/>
            <person name="Aanen D.K."/>
        </authorList>
    </citation>
    <scope>NUCLEOTIDE SEQUENCE</scope>
    <source>
        <strain evidence="2">D49</strain>
    </source>
</reference>
<proteinExistence type="predicted"/>
<reference evidence="2" key="1">
    <citation type="submission" date="2021-02" db="EMBL/GenBank/DDBJ databases">
        <authorList>
            <person name="Nieuwenhuis M."/>
            <person name="Van De Peppel L.J.J."/>
        </authorList>
    </citation>
    <scope>NUCLEOTIDE SEQUENCE</scope>
    <source>
        <strain evidence="2">D49</strain>
    </source>
</reference>
<organism evidence="2 3">
    <name type="scientific">Sphagnurus paluster</name>
    <dbReference type="NCBI Taxonomy" id="117069"/>
    <lineage>
        <taxon>Eukaryota</taxon>
        <taxon>Fungi</taxon>
        <taxon>Dikarya</taxon>
        <taxon>Basidiomycota</taxon>
        <taxon>Agaricomycotina</taxon>
        <taxon>Agaricomycetes</taxon>
        <taxon>Agaricomycetidae</taxon>
        <taxon>Agaricales</taxon>
        <taxon>Tricholomatineae</taxon>
        <taxon>Lyophyllaceae</taxon>
        <taxon>Sphagnurus</taxon>
    </lineage>
</organism>
<evidence type="ECO:0000313" key="3">
    <source>
        <dbReference type="Proteomes" id="UP000717328"/>
    </source>
</evidence>
<dbReference type="EMBL" id="JABCKI010000318">
    <property type="protein sequence ID" value="KAG5651011.1"/>
    <property type="molecule type" value="Genomic_DNA"/>
</dbReference>
<dbReference type="OrthoDB" id="3057432at2759"/>
<evidence type="ECO:0000313" key="2">
    <source>
        <dbReference type="EMBL" id="KAG5651011.1"/>
    </source>
</evidence>
<dbReference type="AlphaFoldDB" id="A0A9P7KG32"/>
<dbReference type="Proteomes" id="UP000717328">
    <property type="component" value="Unassembled WGS sequence"/>
</dbReference>
<gene>
    <name evidence="2" type="ORF">H0H81_010247</name>
</gene>